<evidence type="ECO:0000313" key="12">
    <source>
        <dbReference type="Proteomes" id="UP000327044"/>
    </source>
</evidence>
<organism evidence="10">
    <name type="scientific">Photinus pyralis</name>
    <name type="common">Common eastern firefly</name>
    <name type="synonym">Lampyris pyralis</name>
    <dbReference type="NCBI Taxonomy" id="7054"/>
    <lineage>
        <taxon>Eukaryota</taxon>
        <taxon>Metazoa</taxon>
        <taxon>Ecdysozoa</taxon>
        <taxon>Arthropoda</taxon>
        <taxon>Hexapoda</taxon>
        <taxon>Insecta</taxon>
        <taxon>Pterygota</taxon>
        <taxon>Neoptera</taxon>
        <taxon>Endopterygota</taxon>
        <taxon>Coleoptera</taxon>
        <taxon>Polyphaga</taxon>
        <taxon>Elateriformia</taxon>
        <taxon>Elateroidea</taxon>
        <taxon>Lampyridae</taxon>
        <taxon>Lampyrinae</taxon>
        <taxon>Photinus</taxon>
    </lineage>
</organism>
<keyword evidence="6" id="KW-0862">Zinc</keyword>
<evidence type="ECO:0000313" key="10">
    <source>
        <dbReference type="EMBL" id="JAV97290.1"/>
    </source>
</evidence>
<evidence type="ECO:0000256" key="5">
    <source>
        <dbReference type="ARBA" id="ARBA00022723"/>
    </source>
</evidence>
<dbReference type="SMART" id="SM00714">
    <property type="entry name" value="LITAF"/>
    <property type="match status" value="1"/>
</dbReference>
<keyword evidence="12" id="KW-1185">Reference proteome</keyword>
<comment type="similarity">
    <text evidence="4">Belongs to the CDIP1/LITAF family.</text>
</comment>
<dbReference type="InterPro" id="IPR037519">
    <property type="entry name" value="LITAF_fam"/>
</dbReference>
<dbReference type="GO" id="GO:0005765">
    <property type="term" value="C:lysosomal membrane"/>
    <property type="evidence" value="ECO:0007669"/>
    <property type="project" value="UniProtKB-SubCell"/>
</dbReference>
<dbReference type="PANTHER" id="PTHR23292:SF6">
    <property type="entry name" value="FI16602P1-RELATED"/>
    <property type="match status" value="1"/>
</dbReference>
<dbReference type="GO" id="GO:0008270">
    <property type="term" value="F:zinc ion binding"/>
    <property type="evidence" value="ECO:0007669"/>
    <property type="project" value="TreeGrafter"/>
</dbReference>
<evidence type="ECO:0000256" key="7">
    <source>
        <dbReference type="ARBA" id="ARBA00023136"/>
    </source>
</evidence>
<dbReference type="GO" id="GO:0031902">
    <property type="term" value="C:late endosome membrane"/>
    <property type="evidence" value="ECO:0007669"/>
    <property type="project" value="UniProtKB-SubCell"/>
</dbReference>
<evidence type="ECO:0000259" key="9">
    <source>
        <dbReference type="PROSITE" id="PS51837"/>
    </source>
</evidence>
<comment type="subcellular location">
    <subcellularLocation>
        <location evidence="2">Endosome membrane</location>
        <topology evidence="2">Peripheral membrane protein</topology>
    </subcellularLocation>
    <subcellularLocation>
        <location evidence="1">Late endosome membrane</location>
    </subcellularLocation>
    <subcellularLocation>
        <location evidence="3">Lysosome membrane</location>
        <topology evidence="3">Peripheral membrane protein</topology>
        <orientation evidence="3">Cytoplasmic side</orientation>
    </subcellularLocation>
</comment>
<evidence type="ECO:0000256" key="8">
    <source>
        <dbReference type="SAM" id="Phobius"/>
    </source>
</evidence>
<sequence>MSKNYHGAPYGPPPAAPPSYSQSVGGVPPTSPFIPQHAFVHRGPEILTTIVPLGPEPTHMICLHCHAEIDSSTRSEPGMLAYILGALMCLVCPCGCCFIPCCISKCMDVHHYCPNCKAYLGRYKR</sequence>
<dbReference type="EMBL" id="GEZM01002376">
    <property type="protein sequence ID" value="JAV97290.1"/>
    <property type="molecule type" value="Transcribed_RNA"/>
</dbReference>
<dbReference type="AlphaFoldDB" id="A0A1Y1NK47"/>
<name>A0A1Y1NK47_PHOPY</name>
<keyword evidence="7 8" id="KW-0472">Membrane</keyword>
<reference evidence="11" key="3">
    <citation type="submission" date="2019-08" db="EMBL/GenBank/DDBJ databases">
        <authorList>
            <consortium name="Photinus pyralis genome working group"/>
            <person name="Fallon T.R."/>
            <person name="Sander Lower S.E."/>
            <person name="Weng J.-K."/>
        </authorList>
    </citation>
    <scope>NUCLEOTIDE SEQUENCE</scope>
    <source>
        <strain evidence="11">1611_PpyrPB1</strain>
        <tissue evidence="11">Whole body</tissue>
    </source>
</reference>
<gene>
    <name evidence="11" type="ORF">PPYR_10732</name>
</gene>
<feature type="transmembrane region" description="Helical" evidence="8">
    <location>
        <begin position="79"/>
        <end position="103"/>
    </location>
</feature>
<evidence type="ECO:0000313" key="11">
    <source>
        <dbReference type="EMBL" id="KAB0796671.1"/>
    </source>
</evidence>
<dbReference type="OrthoDB" id="4713066at2759"/>
<reference evidence="11 12" key="2">
    <citation type="journal article" date="2018" name="Elife">
        <title>Firefly genomes illuminate parallel origins of bioluminescence in beetles.</title>
        <authorList>
            <person name="Fallon T.R."/>
            <person name="Lower S.E."/>
            <person name="Chang C.H."/>
            <person name="Bessho-Uehara M."/>
            <person name="Martin G.J."/>
            <person name="Bewick A.J."/>
            <person name="Behringer M."/>
            <person name="Debat H.J."/>
            <person name="Wong I."/>
            <person name="Day J.C."/>
            <person name="Suvorov A."/>
            <person name="Silva C.J."/>
            <person name="Stanger-Hall K.F."/>
            <person name="Hall D.W."/>
            <person name="Schmitz R.J."/>
            <person name="Nelson D.R."/>
            <person name="Lewis S.M."/>
            <person name="Shigenobu S."/>
            <person name="Bybee S.M."/>
            <person name="Larracuente A.M."/>
            <person name="Oba Y."/>
            <person name="Weng J.K."/>
        </authorList>
    </citation>
    <scope>NUCLEOTIDE SEQUENCE [LARGE SCALE GENOMIC DNA]</scope>
    <source>
        <strain evidence="11">1611_PpyrPB1</strain>
        <tissue evidence="11">Whole body</tissue>
    </source>
</reference>
<dbReference type="InterPro" id="IPR006629">
    <property type="entry name" value="LITAF"/>
</dbReference>
<keyword evidence="8" id="KW-0812">Transmembrane</keyword>
<evidence type="ECO:0000256" key="6">
    <source>
        <dbReference type="ARBA" id="ARBA00022833"/>
    </source>
</evidence>
<dbReference type="PROSITE" id="PS51837">
    <property type="entry name" value="LITAF"/>
    <property type="match status" value="1"/>
</dbReference>
<dbReference type="FunCoup" id="A0A1Y1NK47">
    <property type="interactions" value="17"/>
</dbReference>
<dbReference type="Proteomes" id="UP000327044">
    <property type="component" value="Unassembled WGS sequence"/>
</dbReference>
<evidence type="ECO:0000256" key="3">
    <source>
        <dbReference type="ARBA" id="ARBA00004630"/>
    </source>
</evidence>
<evidence type="ECO:0000256" key="4">
    <source>
        <dbReference type="ARBA" id="ARBA00005975"/>
    </source>
</evidence>
<evidence type="ECO:0000256" key="2">
    <source>
        <dbReference type="ARBA" id="ARBA00004481"/>
    </source>
</evidence>
<dbReference type="PANTHER" id="PTHR23292">
    <property type="entry name" value="LIPOPOLYSACCHARIDE-INDUCED TUMOR NECROSIS FACTOR-ALPHA FACTOR"/>
    <property type="match status" value="1"/>
</dbReference>
<reference evidence="10" key="1">
    <citation type="journal article" date="2016" name="Sci. Rep.">
        <title>Molecular characterization of firefly nuptial gifts: a multi-omics approach sheds light on postcopulatory sexual selection.</title>
        <authorList>
            <person name="Al-Wathiqui N."/>
            <person name="Fallon T.R."/>
            <person name="South A."/>
            <person name="Weng J.K."/>
            <person name="Lewis S.M."/>
        </authorList>
    </citation>
    <scope>NUCLEOTIDE SEQUENCE</scope>
</reference>
<dbReference type="InParanoid" id="A0A1Y1NK47"/>
<keyword evidence="5" id="KW-0479">Metal-binding</keyword>
<feature type="domain" description="LITAF" evidence="9">
    <location>
        <begin position="42"/>
        <end position="125"/>
    </location>
</feature>
<proteinExistence type="inferred from homology"/>
<evidence type="ECO:0000256" key="1">
    <source>
        <dbReference type="ARBA" id="ARBA00004414"/>
    </source>
</evidence>
<keyword evidence="8" id="KW-1133">Transmembrane helix</keyword>
<dbReference type="Pfam" id="PF10601">
    <property type="entry name" value="zf-LITAF-like"/>
    <property type="match status" value="1"/>
</dbReference>
<accession>A0A1Y1NK47</accession>
<protein>
    <recommendedName>
        <fullName evidence="9">LITAF domain-containing protein</fullName>
    </recommendedName>
</protein>
<dbReference type="EMBL" id="VVIM01000007">
    <property type="protein sequence ID" value="KAB0796671.1"/>
    <property type="molecule type" value="Genomic_DNA"/>
</dbReference>